<dbReference type="EMBL" id="JAEHOC010000092">
    <property type="protein sequence ID" value="KAG2422847.1"/>
    <property type="molecule type" value="Genomic_DNA"/>
</dbReference>
<feature type="compositionally biased region" description="Basic residues" evidence="1">
    <location>
        <begin position="259"/>
        <end position="271"/>
    </location>
</feature>
<name>A0A835VN04_CHLIN</name>
<accession>A0A835VN04</accession>
<proteinExistence type="predicted"/>
<dbReference type="OrthoDB" id="537877at2759"/>
<evidence type="ECO:0000313" key="2">
    <source>
        <dbReference type="EMBL" id="KAG2422847.1"/>
    </source>
</evidence>
<evidence type="ECO:0000313" key="3">
    <source>
        <dbReference type="Proteomes" id="UP000650467"/>
    </source>
</evidence>
<evidence type="ECO:0000256" key="1">
    <source>
        <dbReference type="SAM" id="MobiDB-lite"/>
    </source>
</evidence>
<feature type="region of interest" description="Disordered" evidence="1">
    <location>
        <begin position="257"/>
        <end position="285"/>
    </location>
</feature>
<dbReference type="AlphaFoldDB" id="A0A835VN04"/>
<gene>
    <name evidence="2" type="ORF">HXX76_011662</name>
</gene>
<keyword evidence="3" id="KW-1185">Reference proteome</keyword>
<sequence>MRSVGSGSFSSMDELDIRMFRFTAAQLGTFSSLAASMRNCSTALISLAVGNVFVNALEAVEHHHAHHHEAVEGAAAAGAAAAAAAGAAAAGHVEAALTAPLFFEELVRSVSFSDVAFCVNALIPAALIAYAVGPFAELAKGPDVPHMGLALKGVGRLSLTMQQLAWTSGSVGVVLLLEAAVKYPPMVGVASGACLGLAVARGAALWWVVSRHTTSGEEVSRTLAALRGQAAGAELHPLDRLASWLALGALLQAEPSIHSHGHGHGHHHRMPWQKDPAEGHSHGHAPAPVTATLPGQADVLLHVAPPDSKPHYEFDVEEERVLRSLVEASNAAGLAILLQVLALLSLGIAEAATANTPGLVSNTINATQKAVNAAVLFASSAAFDNALHNQDGNDDTDHLLGGLGKQHSGMTGLFTSMAVLSWALLMAGGVALLVPALEESPLGVLVGDGVLHMSADVLVEILEAI</sequence>
<comment type="caution">
    <text evidence="2">The sequence shown here is derived from an EMBL/GenBank/DDBJ whole genome shotgun (WGS) entry which is preliminary data.</text>
</comment>
<organism evidence="2 3">
    <name type="scientific">Chlamydomonas incerta</name>
    <dbReference type="NCBI Taxonomy" id="51695"/>
    <lineage>
        <taxon>Eukaryota</taxon>
        <taxon>Viridiplantae</taxon>
        <taxon>Chlorophyta</taxon>
        <taxon>core chlorophytes</taxon>
        <taxon>Chlorophyceae</taxon>
        <taxon>CS clade</taxon>
        <taxon>Chlamydomonadales</taxon>
        <taxon>Chlamydomonadaceae</taxon>
        <taxon>Chlamydomonas</taxon>
    </lineage>
</organism>
<dbReference type="Proteomes" id="UP000650467">
    <property type="component" value="Unassembled WGS sequence"/>
</dbReference>
<reference evidence="2" key="1">
    <citation type="journal article" date="2020" name="bioRxiv">
        <title>Comparative genomics of Chlamydomonas.</title>
        <authorList>
            <person name="Craig R.J."/>
            <person name="Hasan A.R."/>
            <person name="Ness R.W."/>
            <person name="Keightley P.D."/>
        </authorList>
    </citation>
    <scope>NUCLEOTIDE SEQUENCE</scope>
    <source>
        <strain evidence="2">SAG 7.73</strain>
    </source>
</reference>
<protein>
    <submittedName>
        <fullName evidence="2">Uncharacterized protein</fullName>
    </submittedName>
</protein>